<reference evidence="2" key="2">
    <citation type="submission" date="2019-10" db="EMBL/GenBank/DDBJ databases">
        <title>Draft genome sequence of Rhodococcus aetherivorans JCM 14343.</title>
        <authorList>
            <person name="Inoue D."/>
            <person name="Nakazawa M."/>
            <person name="Yamamoto N."/>
            <person name="Sei K."/>
            <person name="Ike M."/>
        </authorList>
    </citation>
    <scope>NUCLEOTIDE SEQUENCE</scope>
    <source>
        <strain evidence="2">JCM 14343</strain>
    </source>
</reference>
<dbReference type="AlphaFoldDB" id="N1M329"/>
<accession>N1M329</accession>
<reference evidence="2 4" key="1">
    <citation type="journal article" date="2018" name="Biodegradation">
        <title>1,4-Dioxane degradation characteristics of Rhodococcus aetherivorans JCM 14343.</title>
        <authorList>
            <person name="Inoue D."/>
            <person name="Tsunoda T."/>
            <person name="Yamamoto N."/>
            <person name="Ike M."/>
            <person name="Sei K."/>
        </authorList>
    </citation>
    <scope>NUCLEOTIDE SEQUENCE [LARGE SCALE GENOMIC DNA]</scope>
    <source>
        <strain evidence="2 4">JCM 14343</strain>
    </source>
</reference>
<sequence length="116" mass="13219">MRRLTGRWRIVEMDLWDRDAIDLVEPGFIELAADGTGQFGFIAVRGWMDCRTIERDGRTAVEFSWDGDDEGDQVSGRGWAALAQDATLEGHLFIHRGDDSGFRAEPYDRADRREGR</sequence>
<evidence type="ECO:0000313" key="2">
    <source>
        <dbReference type="EMBL" id="GES36777.1"/>
    </source>
</evidence>
<reference evidence="3" key="3">
    <citation type="submission" date="2022-09" db="EMBL/GenBank/DDBJ databases">
        <title>The genome sequence of Rhodococcus aetherivorans N1.</title>
        <authorList>
            <person name="Jiang W."/>
        </authorList>
    </citation>
    <scope>NUCLEOTIDE SEQUENCE</scope>
    <source>
        <strain evidence="3">N1</strain>
    </source>
</reference>
<evidence type="ECO:0000313" key="5">
    <source>
        <dbReference type="Proteomes" id="UP001163947"/>
    </source>
</evidence>
<organism evidence="3 5">
    <name type="scientific">Rhodococcus aetherivorans</name>
    <dbReference type="NCBI Taxonomy" id="191292"/>
    <lineage>
        <taxon>Bacteria</taxon>
        <taxon>Bacillati</taxon>
        <taxon>Actinomycetota</taxon>
        <taxon>Actinomycetes</taxon>
        <taxon>Mycobacteriales</taxon>
        <taxon>Nocardiaceae</taxon>
        <taxon>Rhodococcus</taxon>
    </lineage>
</organism>
<dbReference type="RefSeq" id="WP_006936658.1">
    <property type="nucleotide sequence ID" value="NZ_BAAAYP010000020.1"/>
</dbReference>
<keyword evidence="4" id="KW-1185">Reference proteome</keyword>
<accession>A0A5M3YBK0</accession>
<evidence type="ECO:0000256" key="1">
    <source>
        <dbReference type="SAM" id="MobiDB-lite"/>
    </source>
</evidence>
<dbReference type="GeneID" id="83620239"/>
<name>N1M329_9NOCA</name>
<dbReference type="EMBL" id="BLAH01000076">
    <property type="protein sequence ID" value="GES36777.1"/>
    <property type="molecule type" value="Genomic_DNA"/>
</dbReference>
<dbReference type="Proteomes" id="UP000325466">
    <property type="component" value="Unassembled WGS sequence"/>
</dbReference>
<feature type="region of interest" description="Disordered" evidence="1">
    <location>
        <begin position="97"/>
        <end position="116"/>
    </location>
</feature>
<protein>
    <submittedName>
        <fullName evidence="3">Uncharacterized protein</fullName>
    </submittedName>
</protein>
<evidence type="ECO:0000313" key="4">
    <source>
        <dbReference type="Proteomes" id="UP000325466"/>
    </source>
</evidence>
<dbReference type="EMBL" id="CP106982">
    <property type="protein sequence ID" value="UYF95581.1"/>
    <property type="molecule type" value="Genomic_DNA"/>
</dbReference>
<proteinExistence type="predicted"/>
<evidence type="ECO:0000313" key="3">
    <source>
        <dbReference type="EMBL" id="UYF95581.1"/>
    </source>
</evidence>
<dbReference type="Proteomes" id="UP001163947">
    <property type="component" value="Chromosome"/>
</dbReference>
<gene>
    <name evidence="3" type="ORF">OCS65_07440</name>
    <name evidence="2" type="ORF">RAJCM14343_2030</name>
</gene>